<evidence type="ECO:0000256" key="1">
    <source>
        <dbReference type="ARBA" id="ARBA00022553"/>
    </source>
</evidence>
<accession>E4S5G6</accession>
<dbReference type="InterPro" id="IPR039420">
    <property type="entry name" value="WalR-like"/>
</dbReference>
<gene>
    <name evidence="8" type="ordered locus">Calkr_0049</name>
</gene>
<dbReference type="SMART" id="SM00421">
    <property type="entry name" value="HTH_LUXR"/>
    <property type="match status" value="1"/>
</dbReference>
<evidence type="ECO:0000259" key="6">
    <source>
        <dbReference type="PROSITE" id="PS50043"/>
    </source>
</evidence>
<evidence type="ECO:0000313" key="9">
    <source>
        <dbReference type="Proteomes" id="UP000009256"/>
    </source>
</evidence>
<evidence type="ECO:0000256" key="4">
    <source>
        <dbReference type="ARBA" id="ARBA00023163"/>
    </source>
</evidence>
<reference key="1">
    <citation type="submission" date="2010-11" db="EMBL/GenBank/DDBJ databases">
        <title>Complete sequence of chromosome of Caldicellulosiruptor kristjanssonii 177R1B.</title>
        <authorList>
            <consortium name="US DOE Joint Genome Institute"/>
            <person name="Lucas S."/>
            <person name="Copeland A."/>
            <person name="Lapidus A."/>
            <person name="Cheng J.-F."/>
            <person name="Bruce D."/>
            <person name="Goodwin L."/>
            <person name="Pitluck S."/>
            <person name="Davenport K."/>
            <person name="Detter J.C."/>
            <person name="Han C."/>
            <person name="Tapia R."/>
            <person name="Land M."/>
            <person name="Hauser L."/>
            <person name="Jeffries C."/>
            <person name="Kyrpides N."/>
            <person name="Ivanova N."/>
            <person name="Mikhailova N."/>
            <person name="Blumer-Schuette S.E."/>
            <person name="Kelly R.M."/>
            <person name="Woyke T."/>
        </authorList>
    </citation>
    <scope>NUCLEOTIDE SEQUENCE</scope>
    <source>
        <strain>177R1B</strain>
    </source>
</reference>
<dbReference type="HOGENOM" id="CLU_000445_90_10_9"/>
<keyword evidence="9" id="KW-1185">Reference proteome</keyword>
<feature type="domain" description="HTH luxR-type" evidence="6">
    <location>
        <begin position="149"/>
        <end position="214"/>
    </location>
</feature>
<evidence type="ECO:0000259" key="7">
    <source>
        <dbReference type="PROSITE" id="PS50110"/>
    </source>
</evidence>
<dbReference type="SUPFAM" id="SSF46894">
    <property type="entry name" value="C-terminal effector domain of the bipartite response regulators"/>
    <property type="match status" value="1"/>
</dbReference>
<evidence type="ECO:0000256" key="5">
    <source>
        <dbReference type="PROSITE-ProRule" id="PRU00169"/>
    </source>
</evidence>
<dbReference type="PROSITE" id="PS50110">
    <property type="entry name" value="RESPONSE_REGULATORY"/>
    <property type="match status" value="1"/>
</dbReference>
<dbReference type="RefSeq" id="WP_013431478.1">
    <property type="nucleotide sequence ID" value="NC_014721.1"/>
</dbReference>
<dbReference type="CDD" id="cd17535">
    <property type="entry name" value="REC_NarL-like"/>
    <property type="match status" value="1"/>
</dbReference>
<dbReference type="STRING" id="632335.Calkr_0049"/>
<proteinExistence type="predicted"/>
<keyword evidence="1 5" id="KW-0597">Phosphoprotein</keyword>
<dbReference type="InterPro" id="IPR000792">
    <property type="entry name" value="Tscrpt_reg_LuxR_C"/>
</dbReference>
<dbReference type="CDD" id="cd06170">
    <property type="entry name" value="LuxR_C_like"/>
    <property type="match status" value="1"/>
</dbReference>
<dbReference type="InterPro" id="IPR001789">
    <property type="entry name" value="Sig_transdc_resp-reg_receiver"/>
</dbReference>
<dbReference type="GO" id="GO:0000160">
    <property type="term" value="P:phosphorelay signal transduction system"/>
    <property type="evidence" value="ECO:0007669"/>
    <property type="project" value="InterPro"/>
</dbReference>
<dbReference type="PROSITE" id="PS00622">
    <property type="entry name" value="HTH_LUXR_1"/>
    <property type="match status" value="1"/>
</dbReference>
<dbReference type="InterPro" id="IPR016032">
    <property type="entry name" value="Sig_transdc_resp-reg_C-effctor"/>
</dbReference>
<reference evidence="8 9" key="2">
    <citation type="journal article" date="2011" name="J. Bacteriol.">
        <title>Complete genome sequences for the anaerobic, extremely thermophilic plant biomass-degrading bacteria Caldicellulosiruptor hydrothermalis, Caldicellulosiruptor kristjanssonii, Caldicellulosiruptor kronotskyensis, Caldicellulosiruptor owensenis, and Caldicellulosiruptor lactoaceticus.</title>
        <authorList>
            <person name="Blumer-Schuette S.E."/>
            <person name="Ozdemir I."/>
            <person name="Mistry D."/>
            <person name="Lucas S."/>
            <person name="Lapidus A."/>
            <person name="Cheng J.F."/>
            <person name="Goodwin L.A."/>
            <person name="Pitluck S."/>
            <person name="Land M.L."/>
            <person name="Hauser L.J."/>
            <person name="Woyke T."/>
            <person name="Mikhailova N."/>
            <person name="Pati A."/>
            <person name="Kyrpides N.C."/>
            <person name="Ivanova N."/>
            <person name="Detter J.C."/>
            <person name="Walston-Davenport K."/>
            <person name="Han S."/>
            <person name="Adams M.W."/>
            <person name="Kelly R.M."/>
        </authorList>
    </citation>
    <scope>NUCLEOTIDE SEQUENCE [LARGE SCALE GENOMIC DNA]</scope>
    <source>
        <strain evidence="9">ATCC 700853 / DSM 12137 / I77R1B</strain>
    </source>
</reference>
<dbReference type="GO" id="GO:0006355">
    <property type="term" value="P:regulation of DNA-templated transcription"/>
    <property type="evidence" value="ECO:0007669"/>
    <property type="project" value="InterPro"/>
</dbReference>
<dbReference type="AlphaFoldDB" id="E4S5G6"/>
<evidence type="ECO:0000256" key="3">
    <source>
        <dbReference type="ARBA" id="ARBA00023125"/>
    </source>
</evidence>
<dbReference type="OrthoDB" id="9779069at2"/>
<keyword evidence="2" id="KW-0805">Transcription regulation</keyword>
<keyword evidence="4" id="KW-0804">Transcription</keyword>
<dbReference type="Proteomes" id="UP000009256">
    <property type="component" value="Chromosome"/>
</dbReference>
<dbReference type="SMART" id="SM00448">
    <property type="entry name" value="REC"/>
    <property type="match status" value="1"/>
</dbReference>
<dbReference type="PANTHER" id="PTHR43214">
    <property type="entry name" value="TWO-COMPONENT RESPONSE REGULATOR"/>
    <property type="match status" value="1"/>
</dbReference>
<dbReference type="EMBL" id="CP002326">
    <property type="protein sequence ID" value="ADQ39627.1"/>
    <property type="molecule type" value="Genomic_DNA"/>
</dbReference>
<protein>
    <submittedName>
        <fullName evidence="8">Two component transcriptional regulator, LuxR family</fullName>
    </submittedName>
</protein>
<feature type="domain" description="Response regulatory" evidence="7">
    <location>
        <begin position="5"/>
        <end position="120"/>
    </location>
</feature>
<name>E4S5G6_CALA7</name>
<dbReference type="SUPFAM" id="SSF52172">
    <property type="entry name" value="CheY-like"/>
    <property type="match status" value="1"/>
</dbReference>
<organism evidence="8 9">
    <name type="scientific">Caldicellulosiruptor acetigenus (strain ATCC 700853 / DSM 12137 / I77R1B)</name>
    <name type="common">Caldicellulosiruptor kristjanssonii</name>
    <dbReference type="NCBI Taxonomy" id="632335"/>
    <lineage>
        <taxon>Bacteria</taxon>
        <taxon>Bacillati</taxon>
        <taxon>Bacillota</taxon>
        <taxon>Bacillota incertae sedis</taxon>
        <taxon>Caldicellulosiruptorales</taxon>
        <taxon>Caldicellulosiruptoraceae</taxon>
        <taxon>Caldicellulosiruptor</taxon>
    </lineage>
</organism>
<dbReference type="PANTHER" id="PTHR43214:SF40">
    <property type="entry name" value="TRANSCRIPTIONAL REGULATORY PROTEIN LNRK"/>
    <property type="match status" value="1"/>
</dbReference>
<dbReference type="Pfam" id="PF00196">
    <property type="entry name" value="GerE"/>
    <property type="match status" value="1"/>
</dbReference>
<dbReference type="InterPro" id="IPR011006">
    <property type="entry name" value="CheY-like_superfamily"/>
</dbReference>
<dbReference type="eggNOG" id="COG2197">
    <property type="taxonomic scope" value="Bacteria"/>
</dbReference>
<dbReference type="KEGG" id="cki:Calkr_0049"/>
<dbReference type="PROSITE" id="PS50043">
    <property type="entry name" value="HTH_LUXR_2"/>
    <property type="match status" value="1"/>
</dbReference>
<keyword evidence="3" id="KW-0238">DNA-binding</keyword>
<evidence type="ECO:0000256" key="2">
    <source>
        <dbReference type="ARBA" id="ARBA00023015"/>
    </source>
</evidence>
<evidence type="ECO:0000313" key="8">
    <source>
        <dbReference type="EMBL" id="ADQ39627.1"/>
    </source>
</evidence>
<feature type="modified residue" description="4-aspartylphosphate" evidence="5">
    <location>
        <position position="55"/>
    </location>
</feature>
<dbReference type="InterPro" id="IPR058245">
    <property type="entry name" value="NreC/VraR/RcsB-like_REC"/>
</dbReference>
<dbReference type="Pfam" id="PF00072">
    <property type="entry name" value="Response_reg"/>
    <property type="match status" value="1"/>
</dbReference>
<sequence length="215" mass="24303">MKKPKVLIVDDNPAVLDGLKIILELENFEVVGLFTNAKEAVEFLEKGNADVVLMDIRMPVMDGIEGTFNIKTKFPNVKVIILTTFCEEDYIKKSLSFGADGYILKSSDAQHIIDTIYAVLDGKVVFDREIALFISNTLKKEASSFSGNVNVLKNELTERELDIVKLIAQGYSNKEIANLLFISEGTVRNYISSILQKLQLQNRTQIAIYYYKNFF</sequence>
<dbReference type="Gene3D" id="3.40.50.2300">
    <property type="match status" value="1"/>
</dbReference>
<dbReference type="PRINTS" id="PR00038">
    <property type="entry name" value="HTHLUXR"/>
</dbReference>
<dbReference type="GO" id="GO:0003677">
    <property type="term" value="F:DNA binding"/>
    <property type="evidence" value="ECO:0007669"/>
    <property type="project" value="UniProtKB-KW"/>
</dbReference>